<dbReference type="OMA" id="RFTQRMS"/>
<feature type="region of interest" description="Disordered" evidence="2">
    <location>
        <begin position="106"/>
        <end position="173"/>
    </location>
</feature>
<feature type="region of interest" description="Disordered" evidence="2">
    <location>
        <begin position="1"/>
        <end position="22"/>
    </location>
</feature>
<dbReference type="RefSeq" id="XP_001830190.2">
    <property type="nucleotide sequence ID" value="XM_001830138.2"/>
</dbReference>
<gene>
    <name evidence="3" type="ORF">CC1G_09350</name>
</gene>
<evidence type="ECO:0000313" key="3">
    <source>
        <dbReference type="EMBL" id="EAU91668.2"/>
    </source>
</evidence>
<feature type="compositionally biased region" description="Polar residues" evidence="2">
    <location>
        <begin position="133"/>
        <end position="142"/>
    </location>
</feature>
<protein>
    <recommendedName>
        <fullName evidence="5">BZIP domain-containing protein</fullName>
    </recommendedName>
</protein>
<comment type="caution">
    <text evidence="3">The sequence shown here is derived from an EMBL/GenBank/DDBJ whole genome shotgun (WGS) entry which is preliminary data.</text>
</comment>
<evidence type="ECO:0008006" key="5">
    <source>
        <dbReference type="Google" id="ProtNLM"/>
    </source>
</evidence>
<dbReference type="HOGENOM" id="CLU_066487_0_0_1"/>
<dbReference type="InParanoid" id="A8N5P5"/>
<dbReference type="SUPFAM" id="SSF57959">
    <property type="entry name" value="Leucine zipper domain"/>
    <property type="match status" value="1"/>
</dbReference>
<reference evidence="3 4" key="1">
    <citation type="journal article" date="2010" name="Proc. Natl. Acad. Sci. U.S.A.">
        <title>Insights into evolution of multicellular fungi from the assembled chromosomes of the mushroom Coprinopsis cinerea (Coprinus cinereus).</title>
        <authorList>
            <person name="Stajich J.E."/>
            <person name="Wilke S.K."/>
            <person name="Ahren D."/>
            <person name="Au C.H."/>
            <person name="Birren B.W."/>
            <person name="Borodovsky M."/>
            <person name="Burns C."/>
            <person name="Canback B."/>
            <person name="Casselton L.A."/>
            <person name="Cheng C.K."/>
            <person name="Deng J."/>
            <person name="Dietrich F.S."/>
            <person name="Fargo D.C."/>
            <person name="Farman M.L."/>
            <person name="Gathman A.C."/>
            <person name="Goldberg J."/>
            <person name="Guigo R."/>
            <person name="Hoegger P.J."/>
            <person name="Hooker J.B."/>
            <person name="Huggins A."/>
            <person name="James T.Y."/>
            <person name="Kamada T."/>
            <person name="Kilaru S."/>
            <person name="Kodira C."/>
            <person name="Kues U."/>
            <person name="Kupfer D."/>
            <person name="Kwan H.S."/>
            <person name="Lomsadze A."/>
            <person name="Li W."/>
            <person name="Lilly W.W."/>
            <person name="Ma L.J."/>
            <person name="Mackey A.J."/>
            <person name="Manning G."/>
            <person name="Martin F."/>
            <person name="Muraguchi H."/>
            <person name="Natvig D.O."/>
            <person name="Palmerini H."/>
            <person name="Ramesh M.A."/>
            <person name="Rehmeyer C.J."/>
            <person name="Roe B.A."/>
            <person name="Shenoy N."/>
            <person name="Stanke M."/>
            <person name="Ter-Hovhannisyan V."/>
            <person name="Tunlid A."/>
            <person name="Velagapudi R."/>
            <person name="Vision T.J."/>
            <person name="Zeng Q."/>
            <person name="Zolan M.E."/>
            <person name="Pukkila P.J."/>
        </authorList>
    </citation>
    <scope>NUCLEOTIDE SEQUENCE [LARGE SCALE GENOMIC DNA]</scope>
    <source>
        <strain evidence="4">Okayama-7 / 130 / ATCC MYA-4618 / FGSC 9003</strain>
    </source>
</reference>
<feature type="compositionally biased region" description="Pro residues" evidence="2">
    <location>
        <begin position="154"/>
        <end position="163"/>
    </location>
</feature>
<evidence type="ECO:0000313" key="4">
    <source>
        <dbReference type="Proteomes" id="UP000001861"/>
    </source>
</evidence>
<dbReference type="KEGG" id="cci:CC1G_09350"/>
<accession>A8N5P5</accession>
<dbReference type="Gene3D" id="1.20.5.170">
    <property type="match status" value="1"/>
</dbReference>
<organism evidence="3 4">
    <name type="scientific">Coprinopsis cinerea (strain Okayama-7 / 130 / ATCC MYA-4618 / FGSC 9003)</name>
    <name type="common">Inky cap fungus</name>
    <name type="synonym">Hormographiella aspergillata</name>
    <dbReference type="NCBI Taxonomy" id="240176"/>
    <lineage>
        <taxon>Eukaryota</taxon>
        <taxon>Fungi</taxon>
        <taxon>Dikarya</taxon>
        <taxon>Basidiomycota</taxon>
        <taxon>Agaricomycotina</taxon>
        <taxon>Agaricomycetes</taxon>
        <taxon>Agaricomycetidae</taxon>
        <taxon>Agaricales</taxon>
        <taxon>Agaricineae</taxon>
        <taxon>Psathyrellaceae</taxon>
        <taxon>Coprinopsis</taxon>
    </lineage>
</organism>
<dbReference type="AlphaFoldDB" id="A8N5P5"/>
<evidence type="ECO:0000256" key="2">
    <source>
        <dbReference type="SAM" id="MobiDB-lite"/>
    </source>
</evidence>
<keyword evidence="4" id="KW-1185">Reference proteome</keyword>
<dbReference type="InterPro" id="IPR046347">
    <property type="entry name" value="bZIP_sf"/>
</dbReference>
<name>A8N5P5_COPC7</name>
<dbReference type="Proteomes" id="UP000001861">
    <property type="component" value="Unassembled WGS sequence"/>
</dbReference>
<keyword evidence="1" id="KW-0175">Coiled coil</keyword>
<proteinExistence type="predicted"/>
<dbReference type="GO" id="GO:0003700">
    <property type="term" value="F:DNA-binding transcription factor activity"/>
    <property type="evidence" value="ECO:0007669"/>
    <property type="project" value="InterPro"/>
</dbReference>
<feature type="region of interest" description="Disordered" evidence="2">
    <location>
        <begin position="187"/>
        <end position="209"/>
    </location>
</feature>
<dbReference type="GeneID" id="6006629"/>
<dbReference type="EMBL" id="AACS02000003">
    <property type="protein sequence ID" value="EAU91668.2"/>
    <property type="molecule type" value="Genomic_DNA"/>
</dbReference>
<sequence length="209" mass="22875">MARGRKKDLTIPPTRSLTQQRDYRARRAKYIADLEERCKRIEEENRQLRHQLEIARANAALAASTTATGTTMFSDPAAVELSAELLRNLSAASEALTRFQDFAKQHPMSGQTPSVPSVPLMGQSHNDVDMAPSASTVSQGRSMSPREHSEPPSVGQPPPPPESTPGVEDEDLEAECCGGYFDCDKFLEHPPTMASLGPLDSNERSTSRL</sequence>
<dbReference type="eggNOG" id="ENOG502STWB">
    <property type="taxonomic scope" value="Eukaryota"/>
</dbReference>
<evidence type="ECO:0000256" key="1">
    <source>
        <dbReference type="SAM" id="Coils"/>
    </source>
</evidence>
<feature type="coiled-coil region" evidence="1">
    <location>
        <begin position="31"/>
        <end position="58"/>
    </location>
</feature>
<dbReference type="OrthoDB" id="3365874at2759"/>
<dbReference type="VEuPathDB" id="FungiDB:CC1G_09350"/>